<accession>X1UTZ0</accession>
<proteinExistence type="predicted"/>
<gene>
    <name evidence="1" type="ORF">S12H4_55365</name>
</gene>
<sequence>MDGGYLEPEQLDQLKRKLRRLIYPRSVIRKWGDKLDIFYEYLQGQGQVYHALDYCTRPTFTQLAGNEELADSIRGEHTIRRWGKWNTKPKWQLAESDKKLKSLVALEKGECPKCGKPIVWDKGFTPFVLVL</sequence>
<organism evidence="1">
    <name type="scientific">marine sediment metagenome</name>
    <dbReference type="NCBI Taxonomy" id="412755"/>
    <lineage>
        <taxon>unclassified sequences</taxon>
        <taxon>metagenomes</taxon>
        <taxon>ecological metagenomes</taxon>
    </lineage>
</organism>
<protein>
    <submittedName>
        <fullName evidence="1">Uncharacterized protein</fullName>
    </submittedName>
</protein>
<evidence type="ECO:0000313" key="1">
    <source>
        <dbReference type="EMBL" id="GAJ20939.1"/>
    </source>
</evidence>
<reference evidence="1" key="1">
    <citation type="journal article" date="2014" name="Front. Microbiol.">
        <title>High frequency of phylogenetically diverse reductive dehalogenase-homologous genes in deep subseafloor sedimentary metagenomes.</title>
        <authorList>
            <person name="Kawai M."/>
            <person name="Futagami T."/>
            <person name="Toyoda A."/>
            <person name="Takaki Y."/>
            <person name="Nishi S."/>
            <person name="Hori S."/>
            <person name="Arai W."/>
            <person name="Tsubouchi T."/>
            <person name="Morono Y."/>
            <person name="Uchiyama I."/>
            <person name="Ito T."/>
            <person name="Fujiyama A."/>
            <person name="Inagaki F."/>
            <person name="Takami H."/>
        </authorList>
    </citation>
    <scope>NUCLEOTIDE SEQUENCE</scope>
    <source>
        <strain evidence="1">Expedition CK06-06</strain>
    </source>
</reference>
<feature type="non-terminal residue" evidence="1">
    <location>
        <position position="131"/>
    </location>
</feature>
<name>X1UTZ0_9ZZZZ</name>
<dbReference type="AlphaFoldDB" id="X1UTZ0"/>
<dbReference type="EMBL" id="BARW01035512">
    <property type="protein sequence ID" value="GAJ20939.1"/>
    <property type="molecule type" value="Genomic_DNA"/>
</dbReference>
<comment type="caution">
    <text evidence="1">The sequence shown here is derived from an EMBL/GenBank/DDBJ whole genome shotgun (WGS) entry which is preliminary data.</text>
</comment>